<evidence type="ECO:0000256" key="17">
    <source>
        <dbReference type="SAM" id="MobiDB-lite"/>
    </source>
</evidence>
<evidence type="ECO:0000256" key="15">
    <source>
        <dbReference type="ARBA" id="ARBA00033342"/>
    </source>
</evidence>
<evidence type="ECO:0000256" key="13">
    <source>
        <dbReference type="ARBA" id="ARBA00031538"/>
    </source>
</evidence>
<feature type="transmembrane region" description="Helical" evidence="18">
    <location>
        <begin position="37"/>
        <end position="59"/>
    </location>
</feature>
<dbReference type="NCBIfam" id="NF002350">
    <property type="entry name" value="PRK01315.1"/>
    <property type="match status" value="1"/>
</dbReference>
<comment type="subunit">
    <text evidence="12">Interacts with the Sec translocase complex via SecD. Specifically interacts with transmembrane segments of nascent integral membrane proteins during membrane integration.</text>
</comment>
<feature type="compositionally biased region" description="Basic residues" evidence="17">
    <location>
        <begin position="303"/>
        <end position="325"/>
    </location>
</feature>
<dbReference type="RefSeq" id="WP_168887921.1">
    <property type="nucleotide sequence ID" value="NZ_JABAHY010000010.1"/>
</dbReference>
<dbReference type="InterPro" id="IPR028055">
    <property type="entry name" value="YidC/Oxa/ALB_C"/>
</dbReference>
<dbReference type="CDD" id="cd20070">
    <property type="entry name" value="5TM_YidC_Alb3"/>
    <property type="match status" value="1"/>
</dbReference>
<evidence type="ECO:0000256" key="9">
    <source>
        <dbReference type="ARBA" id="ARBA00023136"/>
    </source>
</evidence>
<dbReference type="GO" id="GO:0032977">
    <property type="term" value="F:membrane insertase activity"/>
    <property type="evidence" value="ECO:0007669"/>
    <property type="project" value="InterPro"/>
</dbReference>
<evidence type="ECO:0000256" key="6">
    <source>
        <dbReference type="ARBA" id="ARBA00022692"/>
    </source>
</evidence>
<keyword evidence="5" id="KW-1003">Cell membrane</keyword>
<evidence type="ECO:0000256" key="7">
    <source>
        <dbReference type="ARBA" id="ARBA00022927"/>
    </source>
</evidence>
<evidence type="ECO:0000256" key="12">
    <source>
        <dbReference type="ARBA" id="ARBA00026028"/>
    </source>
</evidence>
<comment type="subcellular location">
    <subcellularLocation>
        <location evidence="1">Cell membrane</location>
        <topology evidence="1">Multi-pass membrane protein</topology>
    </subcellularLocation>
    <subcellularLocation>
        <location evidence="16">Membrane</location>
        <topology evidence="16">Multi-pass membrane protein</topology>
    </subcellularLocation>
</comment>
<dbReference type="AlphaFoldDB" id="A0A7X8YEK8"/>
<sequence>MAFLDAIMWPFSWAVSFILSMWHSLLTLLGMPEGSGWNWTISIVLLVLVIRVILIPLFVKQIKSQRGMQIMQPEMQKLQAKYKGKKDPASRQAQVAEQQALFKKHGVNPFMTCLPILAQMPIFLSLFWMLNRMRQPEYHEEGYFALSADEVTSFDASSIFGVGMDGTFLGSMNADPIGWNTIALTTVMIVTMVSTQFFTQKQLMSKNMSEAALKGQFAQTQKLMLYVLPLVFVFGGVYFPVGVLIYWVATNLWTMGQQWWVIRNNPTPGSLAEKELNIRREMKGLPPVGEEARKAREEAAKPSGKHKGHTAQPKKKKKKKKKGQR</sequence>
<feature type="transmembrane region" description="Helical" evidence="18">
    <location>
        <begin position="110"/>
        <end position="130"/>
    </location>
</feature>
<dbReference type="Proteomes" id="UP000523139">
    <property type="component" value="Unassembled WGS sequence"/>
</dbReference>
<dbReference type="GO" id="GO:0051205">
    <property type="term" value="P:protein insertion into membrane"/>
    <property type="evidence" value="ECO:0007669"/>
    <property type="project" value="TreeGrafter"/>
</dbReference>
<feature type="transmembrane region" description="Helical" evidence="18">
    <location>
        <begin position="223"/>
        <end position="249"/>
    </location>
</feature>
<feature type="transmembrane region" description="Helical" evidence="18">
    <location>
        <begin position="177"/>
        <end position="198"/>
    </location>
</feature>
<accession>A0A7X8YEK8</accession>
<dbReference type="EMBL" id="JABAHY010000010">
    <property type="protein sequence ID" value="NLS10436.1"/>
    <property type="molecule type" value="Genomic_DNA"/>
</dbReference>
<protein>
    <recommendedName>
        <fullName evidence="3">Membrane protein insertase YidC</fullName>
    </recommendedName>
    <alternativeName>
        <fullName evidence="15">Foldase YidC</fullName>
    </alternativeName>
    <alternativeName>
        <fullName evidence="14">Membrane integrase YidC</fullName>
    </alternativeName>
    <alternativeName>
        <fullName evidence="13">Membrane protein YidC</fullName>
    </alternativeName>
</protein>
<feature type="transmembrane region" description="Helical" evidence="18">
    <location>
        <begin position="7"/>
        <end position="25"/>
    </location>
</feature>
<evidence type="ECO:0000256" key="14">
    <source>
        <dbReference type="ARBA" id="ARBA00033245"/>
    </source>
</evidence>
<evidence type="ECO:0000256" key="18">
    <source>
        <dbReference type="SAM" id="Phobius"/>
    </source>
</evidence>
<evidence type="ECO:0000256" key="10">
    <source>
        <dbReference type="ARBA" id="ARBA00023186"/>
    </source>
</evidence>
<evidence type="ECO:0000256" key="3">
    <source>
        <dbReference type="ARBA" id="ARBA00015325"/>
    </source>
</evidence>
<name>A0A7X8YEK8_9MICC</name>
<comment type="similarity">
    <text evidence="2">Belongs to the OXA1/ALB3/YidC family. Type 1 subfamily.</text>
</comment>
<comment type="caution">
    <text evidence="20">The sequence shown here is derived from an EMBL/GenBank/DDBJ whole genome shotgun (WGS) entry which is preliminary data.</text>
</comment>
<evidence type="ECO:0000256" key="5">
    <source>
        <dbReference type="ARBA" id="ARBA00022475"/>
    </source>
</evidence>
<evidence type="ECO:0000256" key="16">
    <source>
        <dbReference type="RuleBase" id="RU003945"/>
    </source>
</evidence>
<keyword evidence="7" id="KW-0653">Protein transport</keyword>
<reference evidence="20 21" key="1">
    <citation type="submission" date="2020-04" db="EMBL/GenBank/DDBJ databases">
        <title>Nesterenkonia sp. nov., isolated from marine sediment.</title>
        <authorList>
            <person name="Zhang G."/>
        </authorList>
    </citation>
    <scope>NUCLEOTIDE SEQUENCE [LARGE SCALE GENOMIC DNA]</scope>
    <source>
        <strain evidence="20 21">MY13</strain>
    </source>
</reference>
<keyword evidence="9 18" id="KW-0472">Membrane</keyword>
<dbReference type="NCBIfam" id="TIGR03592">
    <property type="entry name" value="yidC_oxa1_cterm"/>
    <property type="match status" value="1"/>
</dbReference>
<feature type="domain" description="Membrane insertase YidC/Oxa/ALB C-terminal" evidence="19">
    <location>
        <begin position="39"/>
        <end position="262"/>
    </location>
</feature>
<keyword evidence="10" id="KW-0143">Chaperone</keyword>
<proteinExistence type="inferred from homology"/>
<dbReference type="PANTHER" id="PTHR12428">
    <property type="entry name" value="OXA1"/>
    <property type="match status" value="1"/>
</dbReference>
<comment type="function">
    <text evidence="11">Required for the insertion and/or proper folding and/or complex formation of integral membrane proteins into the membrane. Involved in integration of membrane proteins that insert both dependently and independently of the Sec translocase complex, as well as at least some lipoproteins. Aids folding of multispanning membrane proteins.</text>
</comment>
<feature type="compositionally biased region" description="Basic and acidic residues" evidence="17">
    <location>
        <begin position="290"/>
        <end position="300"/>
    </location>
</feature>
<dbReference type="PANTHER" id="PTHR12428:SF65">
    <property type="entry name" value="CYTOCHROME C OXIDASE ASSEMBLY PROTEIN COX18, MITOCHONDRIAL"/>
    <property type="match status" value="1"/>
</dbReference>
<dbReference type="InterPro" id="IPR001708">
    <property type="entry name" value="YidC/ALB3/OXA1/COX18"/>
</dbReference>
<feature type="region of interest" description="Disordered" evidence="17">
    <location>
        <begin position="282"/>
        <end position="325"/>
    </location>
</feature>
<evidence type="ECO:0000256" key="2">
    <source>
        <dbReference type="ARBA" id="ARBA00010527"/>
    </source>
</evidence>
<evidence type="ECO:0000256" key="4">
    <source>
        <dbReference type="ARBA" id="ARBA00022448"/>
    </source>
</evidence>
<evidence type="ECO:0000313" key="21">
    <source>
        <dbReference type="Proteomes" id="UP000523139"/>
    </source>
</evidence>
<dbReference type="Pfam" id="PF02096">
    <property type="entry name" value="60KD_IMP"/>
    <property type="match status" value="1"/>
</dbReference>
<gene>
    <name evidence="20" type="primary">yidC</name>
    <name evidence="20" type="ORF">HGQ17_10635</name>
</gene>
<keyword evidence="8 18" id="KW-1133">Transmembrane helix</keyword>
<keyword evidence="6 16" id="KW-0812">Transmembrane</keyword>
<evidence type="ECO:0000256" key="11">
    <source>
        <dbReference type="ARBA" id="ARBA00025034"/>
    </source>
</evidence>
<evidence type="ECO:0000313" key="20">
    <source>
        <dbReference type="EMBL" id="NLS10436.1"/>
    </source>
</evidence>
<keyword evidence="21" id="KW-1185">Reference proteome</keyword>
<organism evidence="20 21">
    <name type="scientific">Nesterenkonia sedimenti</name>
    <dbReference type="NCBI Taxonomy" id="1463632"/>
    <lineage>
        <taxon>Bacteria</taxon>
        <taxon>Bacillati</taxon>
        <taxon>Actinomycetota</taxon>
        <taxon>Actinomycetes</taxon>
        <taxon>Micrococcales</taxon>
        <taxon>Micrococcaceae</taxon>
        <taxon>Nesterenkonia</taxon>
    </lineage>
</organism>
<dbReference type="GO" id="GO:0005886">
    <property type="term" value="C:plasma membrane"/>
    <property type="evidence" value="ECO:0007669"/>
    <property type="project" value="UniProtKB-SubCell"/>
</dbReference>
<evidence type="ECO:0000256" key="1">
    <source>
        <dbReference type="ARBA" id="ARBA00004651"/>
    </source>
</evidence>
<keyword evidence="4" id="KW-0813">Transport</keyword>
<evidence type="ECO:0000256" key="8">
    <source>
        <dbReference type="ARBA" id="ARBA00022989"/>
    </source>
</evidence>
<dbReference type="InterPro" id="IPR047196">
    <property type="entry name" value="YidC_ALB_C"/>
</dbReference>
<evidence type="ECO:0000259" key="19">
    <source>
        <dbReference type="Pfam" id="PF02096"/>
    </source>
</evidence>
<dbReference type="GO" id="GO:0015031">
    <property type="term" value="P:protein transport"/>
    <property type="evidence" value="ECO:0007669"/>
    <property type="project" value="UniProtKB-KW"/>
</dbReference>